<protein>
    <recommendedName>
        <fullName evidence="3">Zinc finger protein 862</fullName>
    </recommendedName>
</protein>
<gene>
    <name evidence="1" type="ORF">PEVE_00038893</name>
</gene>
<sequence length="272" mass="30467">MSFRSDGASIMTVGGVSTLLKKENPFMINIHCMAHRLALCTSQAANQVGKIEKYGQLLTDLYYYFSKSAKRVAGLKAIQEILESPPLKIKEMHSVRWFAFYSALETVYRSWDALVTYFANHKNDAKAVGFLKKLTQVENVANSIFQKEDLDVSIIQACISTTLSEIAKVNEGSGYYTKKLDESLKQDESGKWHMGTGGHEISYSETQKAQAFKSRDAFIDNLTEQITARFPQESQDLADAFAILSLGGVSFMTAEDLSHYGNNKLLKLLNHY</sequence>
<evidence type="ECO:0000313" key="1">
    <source>
        <dbReference type="EMBL" id="CAH3031813.1"/>
    </source>
</evidence>
<dbReference type="Proteomes" id="UP001159427">
    <property type="component" value="Unassembled WGS sequence"/>
</dbReference>
<evidence type="ECO:0008006" key="3">
    <source>
        <dbReference type="Google" id="ProtNLM"/>
    </source>
</evidence>
<accession>A0ABN8MMQ5</accession>
<keyword evidence="2" id="KW-1185">Reference proteome</keyword>
<dbReference type="InterPro" id="IPR012337">
    <property type="entry name" value="RNaseH-like_sf"/>
</dbReference>
<name>A0ABN8MMQ5_9CNID</name>
<reference evidence="1 2" key="1">
    <citation type="submission" date="2022-05" db="EMBL/GenBank/DDBJ databases">
        <authorList>
            <consortium name="Genoscope - CEA"/>
            <person name="William W."/>
        </authorList>
    </citation>
    <scope>NUCLEOTIDE SEQUENCE [LARGE SCALE GENOMIC DNA]</scope>
</reference>
<proteinExistence type="predicted"/>
<comment type="caution">
    <text evidence="1">The sequence shown here is derived from an EMBL/GenBank/DDBJ whole genome shotgun (WGS) entry which is preliminary data.</text>
</comment>
<dbReference type="EMBL" id="CALNXI010000673">
    <property type="protein sequence ID" value="CAH3031813.1"/>
    <property type="molecule type" value="Genomic_DNA"/>
</dbReference>
<dbReference type="PANTHER" id="PTHR46880:SF5">
    <property type="entry name" value="DUF4371 DOMAIN-CONTAINING PROTEIN"/>
    <property type="match status" value="1"/>
</dbReference>
<evidence type="ECO:0000313" key="2">
    <source>
        <dbReference type="Proteomes" id="UP001159427"/>
    </source>
</evidence>
<dbReference type="SUPFAM" id="SSF53098">
    <property type="entry name" value="Ribonuclease H-like"/>
    <property type="match status" value="1"/>
</dbReference>
<organism evidence="1 2">
    <name type="scientific">Porites evermanni</name>
    <dbReference type="NCBI Taxonomy" id="104178"/>
    <lineage>
        <taxon>Eukaryota</taxon>
        <taxon>Metazoa</taxon>
        <taxon>Cnidaria</taxon>
        <taxon>Anthozoa</taxon>
        <taxon>Hexacorallia</taxon>
        <taxon>Scleractinia</taxon>
        <taxon>Fungiina</taxon>
        <taxon>Poritidae</taxon>
        <taxon>Porites</taxon>
    </lineage>
</organism>
<feature type="non-terminal residue" evidence="1">
    <location>
        <position position="272"/>
    </location>
</feature>
<dbReference type="PANTHER" id="PTHR46880">
    <property type="entry name" value="RAS-ASSOCIATING DOMAIN-CONTAINING PROTEIN"/>
    <property type="match status" value="1"/>
</dbReference>